<proteinExistence type="predicted"/>
<sequence length="167" mass="19172">MSYDYTACKRSLECLFGLGALDKIKNPSTGSHRQELRCLPLGVKITYSNWYLLYDATLKSDTSFWGMSKSAKVKIPIRNPIRKKKYYLLIMKDFRRIKIEVRDLTNVSASFRRFSVAAVTEWSSYQIVASLVTSSSPVPPAQTTQYQTRREGERCTLNLLRTQTSSH</sequence>
<name>A0A8X6WJT9_TRICX</name>
<reference evidence="1" key="1">
    <citation type="submission" date="2020-08" db="EMBL/GenBank/DDBJ databases">
        <title>Multicomponent nature underlies the extraordinary mechanical properties of spider dragline silk.</title>
        <authorList>
            <person name="Kono N."/>
            <person name="Nakamura H."/>
            <person name="Mori M."/>
            <person name="Yoshida Y."/>
            <person name="Ohtoshi R."/>
            <person name="Malay A.D."/>
            <person name="Moran D.A.P."/>
            <person name="Tomita M."/>
            <person name="Numata K."/>
            <person name="Arakawa K."/>
        </authorList>
    </citation>
    <scope>NUCLEOTIDE SEQUENCE</scope>
</reference>
<evidence type="ECO:0000313" key="1">
    <source>
        <dbReference type="EMBL" id="GFY35111.1"/>
    </source>
</evidence>
<comment type="caution">
    <text evidence="1">The sequence shown here is derived from an EMBL/GenBank/DDBJ whole genome shotgun (WGS) entry which is preliminary data.</text>
</comment>
<accession>A0A8X6WJT9</accession>
<evidence type="ECO:0000313" key="2">
    <source>
        <dbReference type="Proteomes" id="UP000887159"/>
    </source>
</evidence>
<organism evidence="1 2">
    <name type="scientific">Trichonephila clavipes</name>
    <name type="common">Golden silk orbweaver</name>
    <name type="synonym">Nephila clavipes</name>
    <dbReference type="NCBI Taxonomy" id="2585209"/>
    <lineage>
        <taxon>Eukaryota</taxon>
        <taxon>Metazoa</taxon>
        <taxon>Ecdysozoa</taxon>
        <taxon>Arthropoda</taxon>
        <taxon>Chelicerata</taxon>
        <taxon>Arachnida</taxon>
        <taxon>Araneae</taxon>
        <taxon>Araneomorphae</taxon>
        <taxon>Entelegynae</taxon>
        <taxon>Araneoidea</taxon>
        <taxon>Nephilidae</taxon>
        <taxon>Trichonephila</taxon>
    </lineage>
</organism>
<protein>
    <submittedName>
        <fullName evidence="1">Uncharacterized protein</fullName>
    </submittedName>
</protein>
<gene>
    <name evidence="1" type="ORF">TNCV_5044861</name>
</gene>
<dbReference type="Proteomes" id="UP000887159">
    <property type="component" value="Unassembled WGS sequence"/>
</dbReference>
<dbReference type="EMBL" id="BMAU01021430">
    <property type="protein sequence ID" value="GFY35111.1"/>
    <property type="molecule type" value="Genomic_DNA"/>
</dbReference>
<dbReference type="AlphaFoldDB" id="A0A8X6WJT9"/>
<keyword evidence="2" id="KW-1185">Reference proteome</keyword>